<gene>
    <name evidence="3" type="ordered locus">KLTH0D00660g</name>
</gene>
<dbReference type="KEGG" id="lth:KLTH0D00660g"/>
<reference evidence="3 4" key="1">
    <citation type="journal article" date="2009" name="Genome Res.">
        <title>Comparative genomics of protoploid Saccharomycetaceae.</title>
        <authorList>
            <consortium name="The Genolevures Consortium"/>
            <person name="Souciet J.-L."/>
            <person name="Dujon B."/>
            <person name="Gaillardin C."/>
            <person name="Johnston M."/>
            <person name="Baret P.V."/>
            <person name="Cliften P."/>
            <person name="Sherman D.J."/>
            <person name="Weissenbach J."/>
            <person name="Westhof E."/>
            <person name="Wincker P."/>
            <person name="Jubin C."/>
            <person name="Poulain J."/>
            <person name="Barbe V."/>
            <person name="Segurens B."/>
            <person name="Artiguenave F."/>
            <person name="Anthouard V."/>
            <person name="Vacherie B."/>
            <person name="Val M.-E."/>
            <person name="Fulton R.S."/>
            <person name="Minx P."/>
            <person name="Wilson R."/>
            <person name="Durrens P."/>
            <person name="Jean G."/>
            <person name="Marck C."/>
            <person name="Martin T."/>
            <person name="Nikolski M."/>
            <person name="Rolland T."/>
            <person name="Seret M.-L."/>
            <person name="Casaregola S."/>
            <person name="Despons L."/>
            <person name="Fairhead C."/>
            <person name="Fischer G."/>
            <person name="Lafontaine I."/>
            <person name="Leh V."/>
            <person name="Lemaire M."/>
            <person name="de Montigny J."/>
            <person name="Neuveglise C."/>
            <person name="Thierry A."/>
            <person name="Blanc-Lenfle I."/>
            <person name="Bleykasten C."/>
            <person name="Diffels J."/>
            <person name="Fritsch E."/>
            <person name="Frangeul L."/>
            <person name="Goeffon A."/>
            <person name="Jauniaux N."/>
            <person name="Kachouri-Lafond R."/>
            <person name="Payen C."/>
            <person name="Potier S."/>
            <person name="Pribylova L."/>
            <person name="Ozanne C."/>
            <person name="Richard G.-F."/>
            <person name="Sacerdot C."/>
            <person name="Straub M.-L."/>
            <person name="Talla E."/>
        </authorList>
    </citation>
    <scope>NUCLEOTIDE SEQUENCE [LARGE SCALE GENOMIC DNA]</scope>
    <source>
        <strain evidence="4">ATCC 56472 / CBS 6340 / NRRL Y-8284</strain>
    </source>
</reference>
<accession>C5DFX2</accession>
<keyword evidence="2" id="KW-0812">Transmembrane</keyword>
<dbReference type="RefSeq" id="XP_002552752.1">
    <property type="nucleotide sequence ID" value="XM_002552706.1"/>
</dbReference>
<keyword evidence="4" id="KW-1185">Reference proteome</keyword>
<name>C5DFX2_LACTC</name>
<keyword evidence="2" id="KW-0472">Membrane</keyword>
<feature type="compositionally biased region" description="Polar residues" evidence="1">
    <location>
        <begin position="84"/>
        <end position="95"/>
    </location>
</feature>
<dbReference type="InParanoid" id="C5DFX2"/>
<proteinExistence type="predicted"/>
<dbReference type="OrthoDB" id="4036424at2759"/>
<dbReference type="Proteomes" id="UP000002036">
    <property type="component" value="Chromosome D"/>
</dbReference>
<dbReference type="EMBL" id="CU928168">
    <property type="protein sequence ID" value="CAR22314.1"/>
    <property type="molecule type" value="Genomic_DNA"/>
</dbReference>
<protein>
    <submittedName>
        <fullName evidence="3">KLTH0D00660p</fullName>
    </submittedName>
</protein>
<dbReference type="AlphaFoldDB" id="C5DFX2"/>
<dbReference type="STRING" id="559295.C5DFX2"/>
<evidence type="ECO:0000313" key="3">
    <source>
        <dbReference type="EMBL" id="CAR22314.1"/>
    </source>
</evidence>
<evidence type="ECO:0000256" key="1">
    <source>
        <dbReference type="SAM" id="MobiDB-lite"/>
    </source>
</evidence>
<feature type="region of interest" description="Disordered" evidence="1">
    <location>
        <begin position="75"/>
        <end position="114"/>
    </location>
</feature>
<feature type="transmembrane region" description="Helical" evidence="2">
    <location>
        <begin position="49"/>
        <end position="71"/>
    </location>
</feature>
<evidence type="ECO:0000313" key="4">
    <source>
        <dbReference type="Proteomes" id="UP000002036"/>
    </source>
</evidence>
<keyword evidence="2" id="KW-1133">Transmembrane helix</keyword>
<organism evidence="3 4">
    <name type="scientific">Lachancea thermotolerans (strain ATCC 56472 / CBS 6340 / NRRL Y-8284)</name>
    <name type="common">Yeast</name>
    <name type="synonym">Kluyveromyces thermotolerans</name>
    <dbReference type="NCBI Taxonomy" id="559295"/>
    <lineage>
        <taxon>Eukaryota</taxon>
        <taxon>Fungi</taxon>
        <taxon>Dikarya</taxon>
        <taxon>Ascomycota</taxon>
        <taxon>Saccharomycotina</taxon>
        <taxon>Saccharomycetes</taxon>
        <taxon>Saccharomycetales</taxon>
        <taxon>Saccharomycetaceae</taxon>
        <taxon>Lachancea</taxon>
    </lineage>
</organism>
<sequence>MRTLEDITIGGSTYTMADKDALRLGETAQSIVNKIFSRFMLLDALFRGMVFGVGVLVVVFLTAVLLIKIMLASQENGKAKAKSGNRNTSPSSVDNAKSGDQKSRNAKSSALNDEDHAHLLSRKVIPINSTDDFTEELEISVMEEDD</sequence>
<dbReference type="GeneID" id="8294972"/>
<evidence type="ECO:0000256" key="2">
    <source>
        <dbReference type="SAM" id="Phobius"/>
    </source>
</evidence>
<dbReference type="HOGENOM" id="CLU_1970938_0_0_1"/>